<evidence type="ECO:0000313" key="1">
    <source>
        <dbReference type="EMBL" id="KAK8777261.1"/>
    </source>
</evidence>
<dbReference type="PANTHER" id="PTHR33198:SF19">
    <property type="entry name" value="CCHC-TYPE DOMAIN-CONTAINING PROTEIN"/>
    <property type="match status" value="1"/>
</dbReference>
<name>A0AAQ4ERC4_AMBAM</name>
<gene>
    <name evidence="1" type="ORF">V5799_029396</name>
</gene>
<protein>
    <recommendedName>
        <fullName evidence="3">Tick transposon</fullName>
    </recommendedName>
</protein>
<proteinExistence type="predicted"/>
<keyword evidence="2" id="KW-1185">Reference proteome</keyword>
<evidence type="ECO:0008006" key="3">
    <source>
        <dbReference type="Google" id="ProtNLM"/>
    </source>
</evidence>
<reference evidence="1 2" key="1">
    <citation type="journal article" date="2023" name="Arcadia Sci">
        <title>De novo assembly of a long-read Amblyomma americanum tick genome.</title>
        <authorList>
            <person name="Chou S."/>
            <person name="Poskanzer K.E."/>
            <person name="Rollins M."/>
            <person name="Thuy-Boun P.S."/>
        </authorList>
    </citation>
    <scope>NUCLEOTIDE SEQUENCE [LARGE SCALE GENOMIC DNA]</scope>
    <source>
        <strain evidence="1">F_SG_1</strain>
        <tissue evidence="1">Salivary glands</tissue>
    </source>
</reference>
<organism evidence="1 2">
    <name type="scientific">Amblyomma americanum</name>
    <name type="common">Lone star tick</name>
    <dbReference type="NCBI Taxonomy" id="6943"/>
    <lineage>
        <taxon>Eukaryota</taxon>
        <taxon>Metazoa</taxon>
        <taxon>Ecdysozoa</taxon>
        <taxon>Arthropoda</taxon>
        <taxon>Chelicerata</taxon>
        <taxon>Arachnida</taxon>
        <taxon>Acari</taxon>
        <taxon>Parasitiformes</taxon>
        <taxon>Ixodida</taxon>
        <taxon>Ixodoidea</taxon>
        <taxon>Ixodidae</taxon>
        <taxon>Amblyomminae</taxon>
        <taxon>Amblyomma</taxon>
    </lineage>
</organism>
<dbReference type="EMBL" id="JARKHS020012048">
    <property type="protein sequence ID" value="KAK8777261.1"/>
    <property type="molecule type" value="Genomic_DNA"/>
</dbReference>
<dbReference type="PANTHER" id="PTHR33198">
    <property type="entry name" value="ANK_REP_REGION DOMAIN-CONTAINING PROTEIN-RELATED"/>
    <property type="match status" value="1"/>
</dbReference>
<dbReference type="Proteomes" id="UP001321473">
    <property type="component" value="Unassembled WGS sequence"/>
</dbReference>
<sequence>MAHHQLPEYDDQSDNWKAYITKVEAYFEATGVSDSGKKRALLVAALSTRTVQVLSGQVAPRKPNSLTYEEAVKVLDAYFDPKRHEITESYRVFNRCQLEGEPIQQFIVEVRRIADGCNFGDMLDRMLRDRIVCGVRSSAIQKQLLAKTDLTLKEAETIAISAEAAENDTKMSSDIEPVLKVNARQADELVSVCGRCGSAAMSNSSGGGGSMAVNVCVEACQEYQVQEITYDGQEVYVQPCSMSENLTKLAQKIDFGQEDEQPSTAEKAAFQPSLWPWDSVRTKLRNCPVRRYASSPQRPLASNVVLSSGASKQGGKKDVAIIWKTLK</sequence>
<comment type="caution">
    <text evidence="1">The sequence shown here is derived from an EMBL/GenBank/DDBJ whole genome shotgun (WGS) entry which is preliminary data.</text>
</comment>
<accession>A0AAQ4ERC4</accession>
<evidence type="ECO:0000313" key="2">
    <source>
        <dbReference type="Proteomes" id="UP001321473"/>
    </source>
</evidence>
<dbReference type="AlphaFoldDB" id="A0AAQ4ERC4"/>